<dbReference type="InterPro" id="IPR030999">
    <property type="entry name" value="Thiosulf_SoxX"/>
</dbReference>
<keyword evidence="5" id="KW-0732">Signal</keyword>
<feature type="signal peptide" evidence="5">
    <location>
        <begin position="1"/>
        <end position="23"/>
    </location>
</feature>
<organism evidence="7 8">
    <name type="scientific">Hoeflea algicola</name>
    <dbReference type="NCBI Taxonomy" id="2983763"/>
    <lineage>
        <taxon>Bacteria</taxon>
        <taxon>Pseudomonadati</taxon>
        <taxon>Pseudomonadota</taxon>
        <taxon>Alphaproteobacteria</taxon>
        <taxon>Hyphomicrobiales</taxon>
        <taxon>Rhizobiaceae</taxon>
        <taxon>Hoeflea</taxon>
    </lineage>
</organism>
<dbReference type="NCBIfam" id="TIGR04485">
    <property type="entry name" value="thiosulf_SoxX"/>
    <property type="match status" value="1"/>
</dbReference>
<evidence type="ECO:0000256" key="3">
    <source>
        <dbReference type="ARBA" id="ARBA00023004"/>
    </source>
</evidence>
<protein>
    <submittedName>
        <fullName evidence="7">Sulfur oxidation c-type cytochrome SoxX</fullName>
    </submittedName>
</protein>
<feature type="chain" id="PRO_5046940617" evidence="5">
    <location>
        <begin position="24"/>
        <end position="154"/>
    </location>
</feature>
<dbReference type="PROSITE" id="PS51007">
    <property type="entry name" value="CYTC"/>
    <property type="match status" value="1"/>
</dbReference>
<dbReference type="InterPro" id="IPR009056">
    <property type="entry name" value="Cyt_c-like_dom"/>
</dbReference>
<comment type="caution">
    <text evidence="7">The sequence shown here is derived from an EMBL/GenBank/DDBJ whole genome shotgun (WGS) entry which is preliminary data.</text>
</comment>
<evidence type="ECO:0000256" key="2">
    <source>
        <dbReference type="ARBA" id="ARBA00022723"/>
    </source>
</evidence>
<gene>
    <name evidence="7" type="primary">soxX</name>
    <name evidence="7" type="ORF">OEG84_07090</name>
</gene>
<keyword evidence="1 4" id="KW-0349">Heme</keyword>
<evidence type="ECO:0000259" key="6">
    <source>
        <dbReference type="PROSITE" id="PS51007"/>
    </source>
</evidence>
<dbReference type="InterPro" id="IPR036909">
    <property type="entry name" value="Cyt_c-like_dom_sf"/>
</dbReference>
<dbReference type="RefSeq" id="WP_267653089.1">
    <property type="nucleotide sequence ID" value="NZ_JAOVZR010000001.1"/>
</dbReference>
<feature type="domain" description="Cytochrome c" evidence="6">
    <location>
        <begin position="47"/>
        <end position="153"/>
    </location>
</feature>
<dbReference type="EMBL" id="JAOVZR010000001">
    <property type="protein sequence ID" value="MCY0147484.1"/>
    <property type="molecule type" value="Genomic_DNA"/>
</dbReference>
<evidence type="ECO:0000256" key="5">
    <source>
        <dbReference type="SAM" id="SignalP"/>
    </source>
</evidence>
<sequence length="154" mass="16260">MHRRNKFILSVIASVGLSTAAFAAEIGPDAVEFTDAGVVTSLTGVAGDPAAGAEIFKSRKQGNCLACHVNSDMSGELFHGDVGPPLDGVASRWEEPELRAIVVNSKEPFGPETVMPGFYSLAVGEHLAKQYVGKTILSAQEVEDVVAYLVTLKD</sequence>
<dbReference type="Gene3D" id="1.10.760.10">
    <property type="entry name" value="Cytochrome c-like domain"/>
    <property type="match status" value="1"/>
</dbReference>
<evidence type="ECO:0000313" key="7">
    <source>
        <dbReference type="EMBL" id="MCY0147484.1"/>
    </source>
</evidence>
<keyword evidence="3 4" id="KW-0408">Iron</keyword>
<reference evidence="7" key="1">
    <citation type="submission" date="2022-10" db="EMBL/GenBank/DDBJ databases">
        <title>Hoeflea sp. G2-23, isolated from marine algae.</title>
        <authorList>
            <person name="Kristyanto S."/>
            <person name="Kim J.M."/>
            <person name="Jeon C.O."/>
        </authorList>
    </citation>
    <scope>NUCLEOTIDE SEQUENCE</scope>
    <source>
        <strain evidence="7">G2-23</strain>
    </source>
</reference>
<proteinExistence type="predicted"/>
<dbReference type="Pfam" id="PF00034">
    <property type="entry name" value="Cytochrom_C"/>
    <property type="match status" value="1"/>
</dbReference>
<evidence type="ECO:0000313" key="8">
    <source>
        <dbReference type="Proteomes" id="UP001073227"/>
    </source>
</evidence>
<keyword evidence="8" id="KW-1185">Reference proteome</keyword>
<evidence type="ECO:0000256" key="4">
    <source>
        <dbReference type="PROSITE-ProRule" id="PRU00433"/>
    </source>
</evidence>
<evidence type="ECO:0000256" key="1">
    <source>
        <dbReference type="ARBA" id="ARBA00022617"/>
    </source>
</evidence>
<name>A0ABT3Z822_9HYPH</name>
<dbReference type="SUPFAM" id="SSF46626">
    <property type="entry name" value="Cytochrome c"/>
    <property type="match status" value="1"/>
</dbReference>
<accession>A0ABT3Z822</accession>
<dbReference type="Proteomes" id="UP001073227">
    <property type="component" value="Unassembled WGS sequence"/>
</dbReference>
<keyword evidence="2 4" id="KW-0479">Metal-binding</keyword>